<dbReference type="EMBL" id="KN824304">
    <property type="protein sequence ID" value="KIM26742.1"/>
    <property type="molecule type" value="Genomic_DNA"/>
</dbReference>
<evidence type="ECO:0000313" key="1">
    <source>
        <dbReference type="EMBL" id="KIM26742.1"/>
    </source>
</evidence>
<evidence type="ECO:0000313" key="2">
    <source>
        <dbReference type="Proteomes" id="UP000054097"/>
    </source>
</evidence>
<name>A0A0C2XC67_SERVB</name>
<reference evidence="1 2" key="1">
    <citation type="submission" date="2014-04" db="EMBL/GenBank/DDBJ databases">
        <authorList>
            <consortium name="DOE Joint Genome Institute"/>
            <person name="Kuo A."/>
            <person name="Zuccaro A."/>
            <person name="Kohler A."/>
            <person name="Nagy L.G."/>
            <person name="Floudas D."/>
            <person name="Copeland A."/>
            <person name="Barry K.W."/>
            <person name="Cichocki N."/>
            <person name="Veneault-Fourrey C."/>
            <person name="LaButti K."/>
            <person name="Lindquist E.A."/>
            <person name="Lipzen A."/>
            <person name="Lundell T."/>
            <person name="Morin E."/>
            <person name="Murat C."/>
            <person name="Sun H."/>
            <person name="Tunlid A."/>
            <person name="Henrissat B."/>
            <person name="Grigoriev I.V."/>
            <person name="Hibbett D.S."/>
            <person name="Martin F."/>
            <person name="Nordberg H.P."/>
            <person name="Cantor M.N."/>
            <person name="Hua S.X."/>
        </authorList>
    </citation>
    <scope>NUCLEOTIDE SEQUENCE [LARGE SCALE GENOMIC DNA]</scope>
    <source>
        <strain evidence="1 2">MAFF 305830</strain>
    </source>
</reference>
<sequence>MTTRDLGVDDDALGSLKALKYGVLFGDPGHSLGPRGAERVLLDSVYELISYPGPSLVLLLWKPPVYPHRLLGTCTMIYVLCSSPEESTS</sequence>
<reference evidence="2" key="2">
    <citation type="submission" date="2015-01" db="EMBL/GenBank/DDBJ databases">
        <title>Evolutionary Origins and Diversification of the Mycorrhizal Mutualists.</title>
        <authorList>
            <consortium name="DOE Joint Genome Institute"/>
            <consortium name="Mycorrhizal Genomics Consortium"/>
            <person name="Kohler A."/>
            <person name="Kuo A."/>
            <person name="Nagy L.G."/>
            <person name="Floudas D."/>
            <person name="Copeland A."/>
            <person name="Barry K.W."/>
            <person name="Cichocki N."/>
            <person name="Veneault-Fourrey C."/>
            <person name="LaButti K."/>
            <person name="Lindquist E.A."/>
            <person name="Lipzen A."/>
            <person name="Lundell T."/>
            <person name="Morin E."/>
            <person name="Murat C."/>
            <person name="Riley R."/>
            <person name="Ohm R."/>
            <person name="Sun H."/>
            <person name="Tunlid A."/>
            <person name="Henrissat B."/>
            <person name="Grigoriev I.V."/>
            <person name="Hibbett D.S."/>
            <person name="Martin F."/>
        </authorList>
    </citation>
    <scope>NUCLEOTIDE SEQUENCE [LARGE SCALE GENOMIC DNA]</scope>
    <source>
        <strain evidence="2">MAFF 305830</strain>
    </source>
</reference>
<gene>
    <name evidence="1" type="ORF">M408DRAFT_25212</name>
</gene>
<protein>
    <submittedName>
        <fullName evidence="1">Uncharacterized protein</fullName>
    </submittedName>
</protein>
<dbReference type="AlphaFoldDB" id="A0A0C2XC67"/>
<dbReference type="Proteomes" id="UP000054097">
    <property type="component" value="Unassembled WGS sequence"/>
</dbReference>
<proteinExistence type="predicted"/>
<keyword evidence="2" id="KW-1185">Reference proteome</keyword>
<organism evidence="1 2">
    <name type="scientific">Serendipita vermifera MAFF 305830</name>
    <dbReference type="NCBI Taxonomy" id="933852"/>
    <lineage>
        <taxon>Eukaryota</taxon>
        <taxon>Fungi</taxon>
        <taxon>Dikarya</taxon>
        <taxon>Basidiomycota</taxon>
        <taxon>Agaricomycotina</taxon>
        <taxon>Agaricomycetes</taxon>
        <taxon>Sebacinales</taxon>
        <taxon>Serendipitaceae</taxon>
        <taxon>Serendipita</taxon>
    </lineage>
</organism>
<dbReference type="HOGENOM" id="CLU_2456175_0_0_1"/>
<accession>A0A0C2XC67</accession>